<evidence type="ECO:0000313" key="3">
    <source>
        <dbReference type="Proteomes" id="UP000006230"/>
    </source>
</evidence>
<dbReference type="Proteomes" id="UP000006230">
    <property type="component" value="Unassembled WGS sequence"/>
</dbReference>
<feature type="transmembrane region" description="Helical" evidence="1">
    <location>
        <begin position="20"/>
        <end position="37"/>
    </location>
</feature>
<reference evidence="2 3" key="1">
    <citation type="journal article" date="2010" name="J. Bacteriol.">
        <title>Genome sequences of Pelagibaca bermudensis HTCC2601T and Maritimibacter alkaliphilus HTCC2654T, the type strains of two marine Roseobacter genera.</title>
        <authorList>
            <person name="Thrash J.C."/>
            <person name="Cho J.C."/>
            <person name="Ferriera S."/>
            <person name="Johnson J."/>
            <person name="Vergin K.L."/>
            <person name="Giovannoni S.J."/>
        </authorList>
    </citation>
    <scope>NUCLEOTIDE SEQUENCE [LARGE SCALE GENOMIC DNA]</scope>
    <source>
        <strain evidence="3">DSM 26914 / JCM 13377 / KCTC 12554 / HTCC2601</strain>
    </source>
</reference>
<accession>Q0FRU7</accession>
<evidence type="ECO:0008006" key="4">
    <source>
        <dbReference type="Google" id="ProtNLM"/>
    </source>
</evidence>
<keyword evidence="3" id="KW-1185">Reference proteome</keyword>
<dbReference type="STRING" id="314265.R2601_17799"/>
<evidence type="ECO:0000256" key="1">
    <source>
        <dbReference type="SAM" id="Phobius"/>
    </source>
</evidence>
<dbReference type="RefSeq" id="WP_007797406.1">
    <property type="nucleotide sequence ID" value="NZ_DS022276.1"/>
</dbReference>
<dbReference type="AlphaFoldDB" id="Q0FRU7"/>
<protein>
    <recommendedName>
        <fullName evidence="4">Cytochrome C oxidase assembly protein</fullName>
    </recommendedName>
</protein>
<gene>
    <name evidence="2" type="ORF">R2601_17799</name>
</gene>
<organism evidence="2 3">
    <name type="scientific">Salipiger bermudensis (strain DSM 26914 / JCM 13377 / KCTC 12554 / HTCC2601)</name>
    <name type="common">Pelagibaca bermudensis</name>
    <dbReference type="NCBI Taxonomy" id="314265"/>
    <lineage>
        <taxon>Bacteria</taxon>
        <taxon>Pseudomonadati</taxon>
        <taxon>Pseudomonadota</taxon>
        <taxon>Alphaproteobacteria</taxon>
        <taxon>Rhodobacterales</taxon>
        <taxon>Roseobacteraceae</taxon>
        <taxon>Salipiger</taxon>
    </lineage>
</organism>
<keyword evidence="1" id="KW-0812">Transmembrane</keyword>
<keyword evidence="1" id="KW-0472">Membrane</keyword>
<keyword evidence="1" id="KW-1133">Transmembrane helix</keyword>
<sequence>MSISKQHDLHKRRFGRNVGVGLLLVSFIVIVFGMTMVKVTGGDISGALQGDRGEQDGG</sequence>
<proteinExistence type="predicted"/>
<name>Q0FRU7_SALBH</name>
<dbReference type="EMBL" id="AATQ01000010">
    <property type="protein sequence ID" value="EAU47012.1"/>
    <property type="molecule type" value="Genomic_DNA"/>
</dbReference>
<dbReference type="eggNOG" id="ENOG50339KW">
    <property type="taxonomic scope" value="Bacteria"/>
</dbReference>
<comment type="caution">
    <text evidence="2">The sequence shown here is derived from an EMBL/GenBank/DDBJ whole genome shotgun (WGS) entry which is preliminary data.</text>
</comment>
<dbReference type="HOGENOM" id="CLU_208600_0_0_5"/>
<evidence type="ECO:0000313" key="2">
    <source>
        <dbReference type="EMBL" id="EAU47012.1"/>
    </source>
</evidence>